<keyword evidence="5 7" id="KW-1133">Transmembrane helix</keyword>
<dbReference type="InterPro" id="IPR007140">
    <property type="entry name" value="DUF350"/>
</dbReference>
<evidence type="ECO:0000313" key="9">
    <source>
        <dbReference type="Proteomes" id="UP000003019"/>
    </source>
</evidence>
<name>G4CKF2_9NEIS</name>
<keyword evidence="6 7" id="KW-0472">Membrane</keyword>
<dbReference type="PANTHER" id="PTHR40043:SF1">
    <property type="entry name" value="UPF0719 INNER MEMBRANE PROTEIN YJFL"/>
    <property type="match status" value="1"/>
</dbReference>
<dbReference type="EMBL" id="AGAY01000073">
    <property type="protein sequence ID" value="EGY51628.1"/>
    <property type="molecule type" value="Genomic_DNA"/>
</dbReference>
<keyword evidence="4 7" id="KW-0812">Transmembrane</keyword>
<comment type="caution">
    <text evidence="8">The sequence shown here is derived from an EMBL/GenBank/DDBJ whole genome shotgun (WGS) entry which is preliminary data.</text>
</comment>
<dbReference type="AlphaFoldDB" id="G4CKF2"/>
<feature type="transmembrane region" description="Helical" evidence="7">
    <location>
        <begin position="101"/>
        <end position="121"/>
    </location>
</feature>
<reference evidence="8 9" key="1">
    <citation type="submission" date="2011-05" db="EMBL/GenBank/DDBJ databases">
        <authorList>
            <person name="Muzny D."/>
            <person name="Qin X."/>
            <person name="Deng J."/>
            <person name="Jiang H."/>
            <person name="Liu Y."/>
            <person name="Qu J."/>
            <person name="Song X.-Z."/>
            <person name="Zhang L."/>
            <person name="Thornton R."/>
            <person name="Coyle M."/>
            <person name="Francisco L."/>
            <person name="Jackson L."/>
            <person name="Javaid M."/>
            <person name="Korchina V."/>
            <person name="Kovar C."/>
            <person name="Mata R."/>
            <person name="Mathew T."/>
            <person name="Ngo R."/>
            <person name="Nguyen L."/>
            <person name="Nguyen N."/>
            <person name="Okwuonu G."/>
            <person name="Ongeri F."/>
            <person name="Pham C."/>
            <person name="Simmons D."/>
            <person name="Wilczek-Boney K."/>
            <person name="Hale W."/>
            <person name="Jakkamsetti A."/>
            <person name="Pham P."/>
            <person name="Ruth R."/>
            <person name="San Lucas F."/>
            <person name="Warren J."/>
            <person name="Zhang J."/>
            <person name="Zhao Z."/>
            <person name="Zhou C."/>
            <person name="Zhu D."/>
            <person name="Lee S."/>
            <person name="Bess C."/>
            <person name="Blankenburg K."/>
            <person name="Forbes L."/>
            <person name="Fu Q."/>
            <person name="Gubbala S."/>
            <person name="Hirani K."/>
            <person name="Jayaseelan J.C."/>
            <person name="Lara F."/>
            <person name="Munidasa M."/>
            <person name="Palculict T."/>
            <person name="Patil S."/>
            <person name="Pu L.-L."/>
            <person name="Saada N."/>
            <person name="Tang L."/>
            <person name="Weissenberger G."/>
            <person name="Zhu Y."/>
            <person name="Hemphill L."/>
            <person name="Shang Y."/>
            <person name="Youmans B."/>
            <person name="Ayvaz T."/>
            <person name="Ross M."/>
            <person name="Santibanez J."/>
            <person name="Aqrawi P."/>
            <person name="Gross S."/>
            <person name="Joshi V."/>
            <person name="Fowler G."/>
            <person name="Nazareth L."/>
            <person name="Reid J."/>
            <person name="Worley K."/>
            <person name="Petrosino J."/>
            <person name="Highlander S."/>
            <person name="Gibbs R."/>
        </authorList>
    </citation>
    <scope>NUCLEOTIDE SEQUENCE [LARGE SCALE GENOMIC DNA]</scope>
    <source>
        <strain evidence="8 9">871</strain>
    </source>
</reference>
<organism evidence="8 9">
    <name type="scientific">Neisseria shayeganii 871</name>
    <dbReference type="NCBI Taxonomy" id="1032488"/>
    <lineage>
        <taxon>Bacteria</taxon>
        <taxon>Pseudomonadati</taxon>
        <taxon>Pseudomonadota</taxon>
        <taxon>Betaproteobacteria</taxon>
        <taxon>Neisseriales</taxon>
        <taxon>Neisseriaceae</taxon>
        <taxon>Neisseria</taxon>
    </lineage>
</organism>
<keyword evidence="3" id="KW-1003">Cell membrane</keyword>
<dbReference type="STRING" id="1032488.HMPREF9371_2092"/>
<evidence type="ECO:0000256" key="2">
    <source>
        <dbReference type="ARBA" id="ARBA00005779"/>
    </source>
</evidence>
<dbReference type="PANTHER" id="PTHR40043">
    <property type="entry name" value="UPF0719 INNER MEMBRANE PROTEIN YJFL"/>
    <property type="match status" value="1"/>
</dbReference>
<feature type="transmembrane region" description="Helical" evidence="7">
    <location>
        <begin position="163"/>
        <end position="186"/>
    </location>
</feature>
<sequence>MSFPRGFLTFTLAALLRLELHPHLEVLQRSLATSILQAADGYGIINRICNRVLWEQTVSISLSQYVLYLQYLAVGIVMVVVFAAVYLRCTPAAELRLIKEGNLACALSFGGALVGFCLPLATSIANNIHLLDFMLWGAAAAVIQIIVYFAATRLVPDASGELAANNVAVGTLCAAVSVSVGLLNAACLVG</sequence>
<protein>
    <submittedName>
        <fullName evidence="8">Inner membrane protein YjfL</fullName>
    </submittedName>
</protein>
<evidence type="ECO:0000256" key="3">
    <source>
        <dbReference type="ARBA" id="ARBA00022475"/>
    </source>
</evidence>
<evidence type="ECO:0000256" key="1">
    <source>
        <dbReference type="ARBA" id="ARBA00004651"/>
    </source>
</evidence>
<evidence type="ECO:0000256" key="6">
    <source>
        <dbReference type="ARBA" id="ARBA00023136"/>
    </source>
</evidence>
<feature type="transmembrane region" description="Helical" evidence="7">
    <location>
        <begin position="133"/>
        <end position="151"/>
    </location>
</feature>
<dbReference type="HOGENOM" id="CLU_122820_0_0_4"/>
<dbReference type="Pfam" id="PF03994">
    <property type="entry name" value="DUF350"/>
    <property type="match status" value="1"/>
</dbReference>
<dbReference type="GO" id="GO:0005886">
    <property type="term" value="C:plasma membrane"/>
    <property type="evidence" value="ECO:0007669"/>
    <property type="project" value="UniProtKB-SubCell"/>
</dbReference>
<evidence type="ECO:0000313" key="8">
    <source>
        <dbReference type="EMBL" id="EGY51628.1"/>
    </source>
</evidence>
<feature type="transmembrane region" description="Helical" evidence="7">
    <location>
        <begin position="68"/>
        <end position="89"/>
    </location>
</feature>
<keyword evidence="9" id="KW-1185">Reference proteome</keyword>
<evidence type="ECO:0000256" key="7">
    <source>
        <dbReference type="SAM" id="Phobius"/>
    </source>
</evidence>
<evidence type="ECO:0000256" key="4">
    <source>
        <dbReference type="ARBA" id="ARBA00022692"/>
    </source>
</evidence>
<dbReference type="PATRIC" id="fig|1032488.3.peg.1984"/>
<comment type="similarity">
    <text evidence="2">Belongs to the UPF0719 family.</text>
</comment>
<proteinExistence type="inferred from homology"/>
<dbReference type="Proteomes" id="UP000003019">
    <property type="component" value="Unassembled WGS sequence"/>
</dbReference>
<accession>G4CKF2</accession>
<comment type="subcellular location">
    <subcellularLocation>
        <location evidence="1">Cell membrane</location>
        <topology evidence="1">Multi-pass membrane protein</topology>
    </subcellularLocation>
</comment>
<evidence type="ECO:0000256" key="5">
    <source>
        <dbReference type="ARBA" id="ARBA00022989"/>
    </source>
</evidence>
<gene>
    <name evidence="8" type="primary">yjfL</name>
    <name evidence="8" type="ORF">HMPREF9371_2092</name>
</gene>